<accession>A0A9P7FMG9</accession>
<protein>
    <submittedName>
        <fullName evidence="1">Uncharacterized protein</fullName>
    </submittedName>
</protein>
<reference evidence="1" key="2">
    <citation type="submission" date="2021-10" db="EMBL/GenBank/DDBJ databases">
        <title>Phylogenomics reveals ancestral predisposition of the termite-cultivated fungus Termitomyces towards a domesticated lifestyle.</title>
        <authorList>
            <person name="Auxier B."/>
            <person name="Grum-Grzhimaylo A."/>
            <person name="Cardenas M.E."/>
            <person name="Lodge J.D."/>
            <person name="Laessoe T."/>
            <person name="Pedersen O."/>
            <person name="Smith M.E."/>
            <person name="Kuyper T.W."/>
            <person name="Franco-Molano E.A."/>
            <person name="Baroni T.J."/>
            <person name="Aanen D.K."/>
        </authorList>
    </citation>
    <scope>NUCLEOTIDE SEQUENCE</scope>
    <source>
        <strain evidence="1">D49</strain>
    </source>
</reference>
<evidence type="ECO:0000313" key="2">
    <source>
        <dbReference type="Proteomes" id="UP000717328"/>
    </source>
</evidence>
<dbReference type="OrthoDB" id="3246013at2759"/>
<dbReference type="EMBL" id="JABCKI010006348">
    <property type="protein sequence ID" value="KAG5634584.1"/>
    <property type="molecule type" value="Genomic_DNA"/>
</dbReference>
<keyword evidence="2" id="KW-1185">Reference proteome</keyword>
<gene>
    <name evidence="1" type="ORF">H0H81_001452</name>
</gene>
<proteinExistence type="predicted"/>
<evidence type="ECO:0000313" key="1">
    <source>
        <dbReference type="EMBL" id="KAG5634584.1"/>
    </source>
</evidence>
<organism evidence="1 2">
    <name type="scientific">Sphagnurus paluster</name>
    <dbReference type="NCBI Taxonomy" id="117069"/>
    <lineage>
        <taxon>Eukaryota</taxon>
        <taxon>Fungi</taxon>
        <taxon>Dikarya</taxon>
        <taxon>Basidiomycota</taxon>
        <taxon>Agaricomycotina</taxon>
        <taxon>Agaricomycetes</taxon>
        <taxon>Agaricomycetidae</taxon>
        <taxon>Agaricales</taxon>
        <taxon>Tricholomatineae</taxon>
        <taxon>Lyophyllaceae</taxon>
        <taxon>Sphagnurus</taxon>
    </lineage>
</organism>
<feature type="non-terminal residue" evidence="1">
    <location>
        <position position="84"/>
    </location>
</feature>
<name>A0A9P7FMG9_9AGAR</name>
<dbReference type="Proteomes" id="UP000717328">
    <property type="component" value="Unassembled WGS sequence"/>
</dbReference>
<dbReference type="AlphaFoldDB" id="A0A9P7FMG9"/>
<sequence>MDACYIARREDLTEASIKELENAIRRFYKHREIFKITGVRSGFDLPRQHALAHYPDHIRQFSTPNGLCSSITKSRHITAVKKPW</sequence>
<reference evidence="1" key="1">
    <citation type="submission" date="2021-02" db="EMBL/GenBank/DDBJ databases">
        <authorList>
            <person name="Nieuwenhuis M."/>
            <person name="Van De Peppel L.J.J."/>
        </authorList>
    </citation>
    <scope>NUCLEOTIDE SEQUENCE</scope>
    <source>
        <strain evidence="1">D49</strain>
    </source>
</reference>
<comment type="caution">
    <text evidence="1">The sequence shown here is derived from an EMBL/GenBank/DDBJ whole genome shotgun (WGS) entry which is preliminary data.</text>
</comment>